<dbReference type="AlphaFoldDB" id="G0QMR4"/>
<name>G0QMR4_ICHMU</name>
<reference evidence="1 2" key="1">
    <citation type="submission" date="2011-07" db="EMBL/GenBank/DDBJ databases">
        <authorList>
            <person name="Coyne R."/>
            <person name="Brami D."/>
            <person name="Johnson J."/>
            <person name="Hostetler J."/>
            <person name="Hannick L."/>
            <person name="Clark T."/>
            <person name="Cassidy-Hanley D."/>
            <person name="Inman J."/>
        </authorList>
    </citation>
    <scope>NUCLEOTIDE SEQUENCE [LARGE SCALE GENOMIC DNA]</scope>
    <source>
        <strain evidence="1 2">G5</strain>
    </source>
</reference>
<proteinExistence type="predicted"/>
<evidence type="ECO:0000313" key="1">
    <source>
        <dbReference type="EMBL" id="EGR33467.1"/>
    </source>
</evidence>
<dbReference type="GeneID" id="14909666"/>
<dbReference type="InParanoid" id="G0QMR4"/>
<protein>
    <submittedName>
        <fullName evidence="1">Uncharacterized protein</fullName>
    </submittedName>
</protein>
<sequence>MIEKSILLQKRTYKLSQKQFSLINQQAYFQKSDYEFLDSFFNSNHFFLFRKLNLLYLQTKKMYKQQSLNTKNLTIYNMKFRRLYVQQYCGFLLFRQKKIMICSFLLLFIG</sequence>
<dbReference type="EMBL" id="GL983437">
    <property type="protein sequence ID" value="EGR33467.1"/>
    <property type="molecule type" value="Genomic_DNA"/>
</dbReference>
<organism evidence="1 2">
    <name type="scientific">Ichthyophthirius multifiliis</name>
    <name type="common">White spot disease agent</name>
    <name type="synonym">Ich</name>
    <dbReference type="NCBI Taxonomy" id="5932"/>
    <lineage>
        <taxon>Eukaryota</taxon>
        <taxon>Sar</taxon>
        <taxon>Alveolata</taxon>
        <taxon>Ciliophora</taxon>
        <taxon>Intramacronucleata</taxon>
        <taxon>Oligohymenophorea</taxon>
        <taxon>Hymenostomatida</taxon>
        <taxon>Ophryoglenina</taxon>
        <taxon>Ichthyophthirius</taxon>
    </lineage>
</organism>
<keyword evidence="2" id="KW-1185">Reference proteome</keyword>
<dbReference type="Proteomes" id="UP000008983">
    <property type="component" value="Unassembled WGS sequence"/>
</dbReference>
<accession>G0QMR4</accession>
<gene>
    <name evidence="1" type="ORF">IMG5_051450</name>
</gene>
<dbReference type="RefSeq" id="XP_004037453.1">
    <property type="nucleotide sequence ID" value="XM_004037405.1"/>
</dbReference>
<evidence type="ECO:0000313" key="2">
    <source>
        <dbReference type="Proteomes" id="UP000008983"/>
    </source>
</evidence>